<evidence type="ECO:0000313" key="2">
    <source>
        <dbReference type="EMBL" id="KAL0061135.1"/>
    </source>
</evidence>
<organism evidence="2 3">
    <name type="scientific">Marasmius tenuissimus</name>
    <dbReference type="NCBI Taxonomy" id="585030"/>
    <lineage>
        <taxon>Eukaryota</taxon>
        <taxon>Fungi</taxon>
        <taxon>Dikarya</taxon>
        <taxon>Basidiomycota</taxon>
        <taxon>Agaricomycotina</taxon>
        <taxon>Agaricomycetes</taxon>
        <taxon>Agaricomycetidae</taxon>
        <taxon>Agaricales</taxon>
        <taxon>Marasmiineae</taxon>
        <taxon>Marasmiaceae</taxon>
        <taxon>Marasmius</taxon>
    </lineage>
</organism>
<reference evidence="2 3" key="1">
    <citation type="submission" date="2024-05" db="EMBL/GenBank/DDBJ databases">
        <title>A draft genome resource for the thread blight pathogen Marasmius tenuissimus strain MS-2.</title>
        <authorList>
            <person name="Yulfo-Soto G.E."/>
            <person name="Baruah I.K."/>
            <person name="Amoako-Attah I."/>
            <person name="Bukari Y."/>
            <person name="Meinhardt L.W."/>
            <person name="Bailey B.A."/>
            <person name="Cohen S.P."/>
        </authorList>
    </citation>
    <scope>NUCLEOTIDE SEQUENCE [LARGE SCALE GENOMIC DNA]</scope>
    <source>
        <strain evidence="2 3">MS-2</strain>
    </source>
</reference>
<proteinExistence type="predicted"/>
<feature type="region of interest" description="Disordered" evidence="1">
    <location>
        <begin position="88"/>
        <end position="109"/>
    </location>
</feature>
<feature type="region of interest" description="Disordered" evidence="1">
    <location>
        <begin position="1"/>
        <end position="20"/>
    </location>
</feature>
<dbReference type="EMBL" id="JBBXMP010000147">
    <property type="protein sequence ID" value="KAL0061135.1"/>
    <property type="molecule type" value="Genomic_DNA"/>
</dbReference>
<evidence type="ECO:0000256" key="1">
    <source>
        <dbReference type="SAM" id="MobiDB-lite"/>
    </source>
</evidence>
<dbReference type="Proteomes" id="UP001437256">
    <property type="component" value="Unassembled WGS sequence"/>
</dbReference>
<sequence>MSFYNLSPAASSTSSFTSTSSTPESILALYAHSQFDFTAPPSGAALPLPGARRVRAGSFSEQRGYVYTIQIDAAKPIGEAKVAKGELEPRAGALPRRTRRKAQPQPQVPARIEIKEMKEFEFAGLE</sequence>
<gene>
    <name evidence="2" type="ORF">AAF712_012055</name>
</gene>
<feature type="compositionally biased region" description="Low complexity" evidence="1">
    <location>
        <begin position="7"/>
        <end position="20"/>
    </location>
</feature>
<protein>
    <submittedName>
        <fullName evidence="2">Uncharacterized protein</fullName>
    </submittedName>
</protein>
<accession>A0ABR2ZIG7</accession>
<comment type="caution">
    <text evidence="2">The sequence shown here is derived from an EMBL/GenBank/DDBJ whole genome shotgun (WGS) entry which is preliminary data.</text>
</comment>
<evidence type="ECO:0000313" key="3">
    <source>
        <dbReference type="Proteomes" id="UP001437256"/>
    </source>
</evidence>
<keyword evidence="3" id="KW-1185">Reference proteome</keyword>
<name>A0ABR2ZIG7_9AGAR</name>